<evidence type="ECO:0000256" key="1">
    <source>
        <dbReference type="SAM" id="MobiDB-lite"/>
    </source>
</evidence>
<reference evidence="2 3" key="1">
    <citation type="journal article" date="2017" name="Mol. Plant">
        <title>The Genome of Medicinal Plant Macleaya cordata Provides New Insights into Benzylisoquinoline Alkaloids Metabolism.</title>
        <authorList>
            <person name="Liu X."/>
            <person name="Liu Y."/>
            <person name="Huang P."/>
            <person name="Ma Y."/>
            <person name="Qing Z."/>
            <person name="Tang Q."/>
            <person name="Cao H."/>
            <person name="Cheng P."/>
            <person name="Zheng Y."/>
            <person name="Yuan Z."/>
            <person name="Zhou Y."/>
            <person name="Liu J."/>
            <person name="Tang Z."/>
            <person name="Zhuo Y."/>
            <person name="Zhang Y."/>
            <person name="Yu L."/>
            <person name="Huang J."/>
            <person name="Yang P."/>
            <person name="Peng Q."/>
            <person name="Zhang J."/>
            <person name="Jiang W."/>
            <person name="Zhang Z."/>
            <person name="Lin K."/>
            <person name="Ro D.K."/>
            <person name="Chen X."/>
            <person name="Xiong X."/>
            <person name="Shang Y."/>
            <person name="Huang S."/>
            <person name="Zeng J."/>
        </authorList>
    </citation>
    <scope>NUCLEOTIDE SEQUENCE [LARGE SCALE GENOMIC DNA]</scope>
    <source>
        <strain evidence="3">cv. BLH2017</strain>
        <tissue evidence="2">Root</tissue>
    </source>
</reference>
<accession>A0A200Q538</accession>
<name>A0A200Q538_MACCD</name>
<keyword evidence="3" id="KW-1185">Reference proteome</keyword>
<feature type="compositionally biased region" description="Acidic residues" evidence="1">
    <location>
        <begin position="243"/>
        <end position="260"/>
    </location>
</feature>
<comment type="caution">
    <text evidence="2">The sequence shown here is derived from an EMBL/GenBank/DDBJ whole genome shotgun (WGS) entry which is preliminary data.</text>
</comment>
<sequence length="260" mass="29385">MSAAKQGTSLIFNWREGLASLLPHKQEPSLICGAWLERVITNIHRYLQWVRTIQGESPPYTKQGLRSSFQLRRDDVIQSNGADSRPWKDKHLGTEAVADSIRAPEIQIAQEMDSANNSQAMVIRLSNQLNNQERIIASDDDEQCKITAVLKEEETVDPFITYSEGMLRVKVGNLARIEEDGREVLLKMVELLIELSCKIGLLSRRRGNLIEAGIQEMKGLLTEVADRHRRKFLKNETGSLVEDLSEDEEERGDEDSVNGS</sequence>
<proteinExistence type="predicted"/>
<feature type="region of interest" description="Disordered" evidence="1">
    <location>
        <begin position="241"/>
        <end position="260"/>
    </location>
</feature>
<dbReference type="OrthoDB" id="10265903at2759"/>
<organism evidence="2 3">
    <name type="scientific">Macleaya cordata</name>
    <name type="common">Five-seeded plume-poppy</name>
    <name type="synonym">Bocconia cordata</name>
    <dbReference type="NCBI Taxonomy" id="56857"/>
    <lineage>
        <taxon>Eukaryota</taxon>
        <taxon>Viridiplantae</taxon>
        <taxon>Streptophyta</taxon>
        <taxon>Embryophyta</taxon>
        <taxon>Tracheophyta</taxon>
        <taxon>Spermatophyta</taxon>
        <taxon>Magnoliopsida</taxon>
        <taxon>Ranunculales</taxon>
        <taxon>Papaveraceae</taxon>
        <taxon>Papaveroideae</taxon>
        <taxon>Macleaya</taxon>
    </lineage>
</organism>
<gene>
    <name evidence="2" type="ORF">BVC80_8661g8</name>
</gene>
<dbReference type="EMBL" id="MVGT01003073">
    <property type="protein sequence ID" value="OVA05610.1"/>
    <property type="molecule type" value="Genomic_DNA"/>
</dbReference>
<evidence type="ECO:0000313" key="2">
    <source>
        <dbReference type="EMBL" id="OVA05610.1"/>
    </source>
</evidence>
<dbReference type="AlphaFoldDB" id="A0A200Q538"/>
<dbReference type="Proteomes" id="UP000195402">
    <property type="component" value="Unassembled WGS sequence"/>
</dbReference>
<protein>
    <submittedName>
        <fullName evidence="2">Uncharacterized protein</fullName>
    </submittedName>
</protein>
<dbReference type="InParanoid" id="A0A200Q538"/>
<evidence type="ECO:0000313" key="3">
    <source>
        <dbReference type="Proteomes" id="UP000195402"/>
    </source>
</evidence>